<dbReference type="AlphaFoldDB" id="A0A5D2GS63"/>
<keyword evidence="4" id="KW-1185">Reference proteome</keyword>
<dbReference type="InterPro" id="IPR013087">
    <property type="entry name" value="Znf_C2H2_type"/>
</dbReference>
<dbReference type="PROSITE" id="PS00028">
    <property type="entry name" value="ZINC_FINGER_C2H2_1"/>
    <property type="match status" value="2"/>
</dbReference>
<evidence type="ECO:0000313" key="4">
    <source>
        <dbReference type="Proteomes" id="UP000323506"/>
    </source>
</evidence>
<dbReference type="SMART" id="SM00355">
    <property type="entry name" value="ZnF_C2H2"/>
    <property type="match status" value="2"/>
</dbReference>
<dbReference type="Pfam" id="PF13912">
    <property type="entry name" value="zf-C2H2_6"/>
    <property type="match status" value="1"/>
</dbReference>
<dbReference type="EMBL" id="CM017692">
    <property type="protein sequence ID" value="TYH20831.1"/>
    <property type="molecule type" value="Genomic_DNA"/>
</dbReference>
<keyword evidence="1" id="KW-0862">Zinc</keyword>
<dbReference type="SUPFAM" id="SSF57667">
    <property type="entry name" value="beta-beta-alpha zinc fingers"/>
    <property type="match status" value="1"/>
</dbReference>
<dbReference type="Proteomes" id="UP000323506">
    <property type="component" value="Chromosome A05"/>
</dbReference>
<keyword evidence="1" id="KW-0479">Metal-binding</keyword>
<organism evidence="3 4">
    <name type="scientific">Gossypium darwinii</name>
    <name type="common">Darwin's cotton</name>
    <name type="synonym">Gossypium barbadense var. darwinii</name>
    <dbReference type="NCBI Taxonomy" id="34276"/>
    <lineage>
        <taxon>Eukaryota</taxon>
        <taxon>Viridiplantae</taxon>
        <taxon>Streptophyta</taxon>
        <taxon>Embryophyta</taxon>
        <taxon>Tracheophyta</taxon>
        <taxon>Spermatophyta</taxon>
        <taxon>Magnoliopsida</taxon>
        <taxon>eudicotyledons</taxon>
        <taxon>Gunneridae</taxon>
        <taxon>Pentapetalae</taxon>
        <taxon>rosids</taxon>
        <taxon>malvids</taxon>
        <taxon>Malvales</taxon>
        <taxon>Malvaceae</taxon>
        <taxon>Malvoideae</taxon>
        <taxon>Gossypium</taxon>
    </lineage>
</organism>
<evidence type="ECO:0000256" key="1">
    <source>
        <dbReference type="PROSITE-ProRule" id="PRU00042"/>
    </source>
</evidence>
<dbReference type="Pfam" id="PF00096">
    <property type="entry name" value="zf-C2H2"/>
    <property type="match status" value="1"/>
</dbReference>
<sequence length="68" mass="7948">MASNAVENVSRRDYNGFCNLCSKTFSNLQEVLHHQSIRHKDEIKFKCDLCNRGFPSREARNEHRTNGH</sequence>
<gene>
    <name evidence="3" type="ORF">ES288_A05G459900v1</name>
</gene>
<reference evidence="3 4" key="1">
    <citation type="submission" date="2019-06" db="EMBL/GenBank/DDBJ databases">
        <title>WGS assembly of Gossypium darwinii.</title>
        <authorList>
            <person name="Chen Z.J."/>
            <person name="Sreedasyam A."/>
            <person name="Ando A."/>
            <person name="Song Q."/>
            <person name="De L."/>
            <person name="Hulse-Kemp A."/>
            <person name="Ding M."/>
            <person name="Ye W."/>
            <person name="Kirkbride R."/>
            <person name="Jenkins J."/>
            <person name="Plott C."/>
            <person name="Lovell J."/>
            <person name="Lin Y.-M."/>
            <person name="Vaughn R."/>
            <person name="Liu B."/>
            <person name="Li W."/>
            <person name="Simpson S."/>
            <person name="Scheffler B."/>
            <person name="Saski C."/>
            <person name="Grover C."/>
            <person name="Hu G."/>
            <person name="Conover J."/>
            <person name="Carlson J."/>
            <person name="Shu S."/>
            <person name="Boston L."/>
            <person name="Williams M."/>
            <person name="Peterson D."/>
            <person name="Mcgee K."/>
            <person name="Jones D."/>
            <person name="Wendel J."/>
            <person name="Stelly D."/>
            <person name="Grimwood J."/>
            <person name="Schmutz J."/>
        </authorList>
    </citation>
    <scope>NUCLEOTIDE SEQUENCE [LARGE SCALE GENOMIC DNA]</scope>
    <source>
        <strain evidence="3">1808015.09</strain>
    </source>
</reference>
<name>A0A5D2GS63_GOSDA</name>
<keyword evidence="1" id="KW-0863">Zinc-finger</keyword>
<protein>
    <recommendedName>
        <fullName evidence="2">C2H2-type domain-containing protein</fullName>
    </recommendedName>
</protein>
<dbReference type="PROSITE" id="PS50157">
    <property type="entry name" value="ZINC_FINGER_C2H2_2"/>
    <property type="match status" value="1"/>
</dbReference>
<evidence type="ECO:0000313" key="3">
    <source>
        <dbReference type="EMBL" id="TYH20831.1"/>
    </source>
</evidence>
<accession>A0A5D2GS63</accession>
<dbReference type="InterPro" id="IPR036236">
    <property type="entry name" value="Znf_C2H2_sf"/>
</dbReference>
<dbReference type="GO" id="GO:0008270">
    <property type="term" value="F:zinc ion binding"/>
    <property type="evidence" value="ECO:0007669"/>
    <property type="project" value="UniProtKB-KW"/>
</dbReference>
<dbReference type="Gene3D" id="3.30.160.60">
    <property type="entry name" value="Classic Zinc Finger"/>
    <property type="match status" value="1"/>
</dbReference>
<proteinExistence type="predicted"/>
<evidence type="ECO:0000259" key="2">
    <source>
        <dbReference type="PROSITE" id="PS50157"/>
    </source>
</evidence>
<feature type="domain" description="C2H2-type" evidence="2">
    <location>
        <begin position="45"/>
        <end position="68"/>
    </location>
</feature>